<evidence type="ECO:0000313" key="1">
    <source>
        <dbReference type="EMBL" id="QJA50536.1"/>
    </source>
</evidence>
<dbReference type="EMBL" id="MT141472">
    <property type="protein sequence ID" value="QJA62468.1"/>
    <property type="molecule type" value="Genomic_DNA"/>
</dbReference>
<dbReference type="EMBL" id="MT142415">
    <property type="protein sequence ID" value="QJA80286.1"/>
    <property type="molecule type" value="Genomic_DNA"/>
</dbReference>
<evidence type="ECO:0000313" key="3">
    <source>
        <dbReference type="EMBL" id="QJA80286.1"/>
    </source>
</evidence>
<dbReference type="EMBL" id="MT144201">
    <property type="protein sequence ID" value="QJA50536.1"/>
    <property type="molecule type" value="Genomic_DNA"/>
</dbReference>
<reference evidence="1" key="1">
    <citation type="submission" date="2020-03" db="EMBL/GenBank/DDBJ databases">
        <title>The deep terrestrial virosphere.</title>
        <authorList>
            <person name="Holmfeldt K."/>
            <person name="Nilsson E."/>
            <person name="Simone D."/>
            <person name="Lopez-Fernandez M."/>
            <person name="Wu X."/>
            <person name="de Brujin I."/>
            <person name="Lundin D."/>
            <person name="Andersson A."/>
            <person name="Bertilsson S."/>
            <person name="Dopson M."/>
        </authorList>
    </citation>
    <scope>NUCLEOTIDE SEQUENCE</scope>
    <source>
        <strain evidence="3">MM415A00749</strain>
        <strain evidence="2">MM415B00778</strain>
        <strain evidence="1">TM448A01809</strain>
        <strain evidence="4">TM448B00837</strain>
    </source>
</reference>
<sequence length="70" mass="7916">MVLSKEDLKWRAKDDARMLIEAEAINADSARKRKAIAEVKVIAIDAKKRATAAEKVAKRKVSPKRKRSKK</sequence>
<protein>
    <submittedName>
        <fullName evidence="1">Uncharacterized protein</fullName>
    </submittedName>
</protein>
<organism evidence="1">
    <name type="scientific">viral metagenome</name>
    <dbReference type="NCBI Taxonomy" id="1070528"/>
    <lineage>
        <taxon>unclassified sequences</taxon>
        <taxon>metagenomes</taxon>
        <taxon>organismal metagenomes</taxon>
    </lineage>
</organism>
<accession>A0A6H1ZRH8</accession>
<gene>
    <name evidence="3" type="ORF">MM415A00749_0014</name>
    <name evidence="2" type="ORF">MM415B00778_0002</name>
    <name evidence="1" type="ORF">TM448A01809_0009</name>
    <name evidence="4" type="ORF">TM448B00837_0015</name>
</gene>
<dbReference type="EMBL" id="MT144663">
    <property type="protein sequence ID" value="QJH96813.1"/>
    <property type="molecule type" value="Genomic_DNA"/>
</dbReference>
<evidence type="ECO:0000313" key="2">
    <source>
        <dbReference type="EMBL" id="QJA62468.1"/>
    </source>
</evidence>
<dbReference type="AlphaFoldDB" id="A0A6H1ZRH8"/>
<evidence type="ECO:0000313" key="4">
    <source>
        <dbReference type="EMBL" id="QJH96813.1"/>
    </source>
</evidence>
<name>A0A6H1ZRH8_9ZZZZ</name>
<proteinExistence type="predicted"/>